<sequence>MSLARYSLRFFFTFEPYPYVVTFPRPSYRYTLSLLIPSSEKKTTTMDASIMEEGLDIMGNALRKLHKLISNQDHICNTFKTRTSIQDSDPDPDSWFEHDFAVHATDEERNLLYNDRIGILINISKIQDHLVAYSLFNPQEAEGWRKMLESELAHQKYSLDREQQGYALVTRMTKRHRYWQERACELQEHIQCRRIELDQLYLYTPQPSPCP</sequence>
<organism evidence="1 2">
    <name type="scientific">Linnemannia elongata AG-77</name>
    <dbReference type="NCBI Taxonomy" id="1314771"/>
    <lineage>
        <taxon>Eukaryota</taxon>
        <taxon>Fungi</taxon>
        <taxon>Fungi incertae sedis</taxon>
        <taxon>Mucoromycota</taxon>
        <taxon>Mortierellomycotina</taxon>
        <taxon>Mortierellomycetes</taxon>
        <taxon>Mortierellales</taxon>
        <taxon>Mortierellaceae</taxon>
        <taxon>Linnemannia</taxon>
    </lineage>
</organism>
<reference evidence="1 2" key="1">
    <citation type="submission" date="2016-05" db="EMBL/GenBank/DDBJ databases">
        <title>Genome sequencing reveals origins of a unique bacterial endosymbiosis in the earliest lineages of terrestrial Fungi.</title>
        <authorList>
            <consortium name="DOE Joint Genome Institute"/>
            <person name="Uehling J."/>
            <person name="Gryganskyi A."/>
            <person name="Hameed K."/>
            <person name="Tschaplinski T."/>
            <person name="Misztal P."/>
            <person name="Wu S."/>
            <person name="Desiro A."/>
            <person name="Vande Pol N."/>
            <person name="Du Z.-Y."/>
            <person name="Zienkiewicz A."/>
            <person name="Zienkiewicz K."/>
            <person name="Morin E."/>
            <person name="Tisserant E."/>
            <person name="Splivallo R."/>
            <person name="Hainaut M."/>
            <person name="Henrissat B."/>
            <person name="Ohm R."/>
            <person name="Kuo A."/>
            <person name="Yan J."/>
            <person name="Lipzen A."/>
            <person name="Nolan M."/>
            <person name="Labutti K."/>
            <person name="Barry K."/>
            <person name="Goldstein A."/>
            <person name="Labbe J."/>
            <person name="Schadt C."/>
            <person name="Tuskan G."/>
            <person name="Grigoriev I."/>
            <person name="Martin F."/>
            <person name="Vilgalys R."/>
            <person name="Bonito G."/>
        </authorList>
    </citation>
    <scope>NUCLEOTIDE SEQUENCE [LARGE SCALE GENOMIC DNA]</scope>
    <source>
        <strain evidence="1 2">AG-77</strain>
    </source>
</reference>
<evidence type="ECO:0000313" key="1">
    <source>
        <dbReference type="EMBL" id="OAQ23126.1"/>
    </source>
</evidence>
<protein>
    <submittedName>
        <fullName evidence="1">Uncharacterized protein</fullName>
    </submittedName>
</protein>
<name>A0A197JF58_9FUNG</name>
<dbReference type="EMBL" id="KV442129">
    <property type="protein sequence ID" value="OAQ23126.1"/>
    <property type="molecule type" value="Genomic_DNA"/>
</dbReference>
<accession>A0A197JF58</accession>
<gene>
    <name evidence="1" type="ORF">K457DRAFT_887604</name>
</gene>
<proteinExistence type="predicted"/>
<dbReference type="AlphaFoldDB" id="A0A197JF58"/>
<dbReference type="Proteomes" id="UP000078512">
    <property type="component" value="Unassembled WGS sequence"/>
</dbReference>
<evidence type="ECO:0000313" key="2">
    <source>
        <dbReference type="Proteomes" id="UP000078512"/>
    </source>
</evidence>
<keyword evidence="2" id="KW-1185">Reference proteome</keyword>